<dbReference type="PROSITE" id="PS50003">
    <property type="entry name" value="PH_DOMAIN"/>
    <property type="match status" value="1"/>
</dbReference>
<name>A0A0L7KRU4_OPEBR</name>
<dbReference type="Proteomes" id="UP000037510">
    <property type="component" value="Unassembled WGS sequence"/>
</dbReference>
<gene>
    <name evidence="2" type="ORF">OBRU01_21807</name>
</gene>
<dbReference type="EMBL" id="JTDY01006445">
    <property type="protein sequence ID" value="KOB66008.1"/>
    <property type="molecule type" value="Genomic_DNA"/>
</dbReference>
<proteinExistence type="predicted"/>
<dbReference type="STRING" id="104452.A0A0L7KRU4"/>
<comment type="caution">
    <text evidence="2">The sequence shown here is derived from an EMBL/GenBank/DDBJ whole genome shotgun (WGS) entry which is preliminary data.</text>
</comment>
<organism evidence="2 3">
    <name type="scientific">Operophtera brumata</name>
    <name type="common">Winter moth</name>
    <name type="synonym">Phalaena brumata</name>
    <dbReference type="NCBI Taxonomy" id="104452"/>
    <lineage>
        <taxon>Eukaryota</taxon>
        <taxon>Metazoa</taxon>
        <taxon>Ecdysozoa</taxon>
        <taxon>Arthropoda</taxon>
        <taxon>Hexapoda</taxon>
        <taxon>Insecta</taxon>
        <taxon>Pterygota</taxon>
        <taxon>Neoptera</taxon>
        <taxon>Endopterygota</taxon>
        <taxon>Lepidoptera</taxon>
        <taxon>Glossata</taxon>
        <taxon>Ditrysia</taxon>
        <taxon>Geometroidea</taxon>
        <taxon>Geometridae</taxon>
        <taxon>Larentiinae</taxon>
        <taxon>Operophtera</taxon>
    </lineage>
</organism>
<feature type="domain" description="PH" evidence="1">
    <location>
        <begin position="1"/>
        <end position="24"/>
    </location>
</feature>
<sequence>MLKLRATDARARQEWVNGLRAIAEIHTKVRIIYLLCDMSQRRGLADLHHQLCVRRHAEAEGYRRPSQAGRRGLADLHHQLCVRRHAEAEGYRCSSQAGVGQWAELSLRYTLNDEDSRTFTINCASGDMLKLRATDARARQEWVNGLRAIAEIHTKVRIIYLLCDMSKRRGLADLHHQLCVRRHAEAEGYRRPSQAGATSAASMQCLLQCLGILHRQQQYATVSVASKPSESEQH</sequence>
<protein>
    <submittedName>
        <fullName evidence="2">Oxysterol-binding protein</fullName>
    </submittedName>
</protein>
<evidence type="ECO:0000259" key="1">
    <source>
        <dbReference type="PROSITE" id="PS50003"/>
    </source>
</evidence>
<evidence type="ECO:0000313" key="3">
    <source>
        <dbReference type="Proteomes" id="UP000037510"/>
    </source>
</evidence>
<accession>A0A0L7KRU4</accession>
<dbReference type="SUPFAM" id="SSF50729">
    <property type="entry name" value="PH domain-like"/>
    <property type="match status" value="1"/>
</dbReference>
<evidence type="ECO:0000313" key="2">
    <source>
        <dbReference type="EMBL" id="KOB66008.1"/>
    </source>
</evidence>
<dbReference type="AlphaFoldDB" id="A0A0L7KRU4"/>
<keyword evidence="3" id="KW-1185">Reference proteome</keyword>
<reference evidence="2 3" key="1">
    <citation type="journal article" date="2015" name="Genome Biol. Evol.">
        <title>The genome of winter moth (Operophtera brumata) provides a genomic perspective on sexual dimorphism and phenology.</title>
        <authorList>
            <person name="Derks M.F."/>
            <person name="Smit S."/>
            <person name="Salis L."/>
            <person name="Schijlen E."/>
            <person name="Bossers A."/>
            <person name="Mateman C."/>
            <person name="Pijl A.S."/>
            <person name="de Ridder D."/>
            <person name="Groenen M.A."/>
            <person name="Visser M.E."/>
            <person name="Megens H.J."/>
        </authorList>
    </citation>
    <scope>NUCLEOTIDE SEQUENCE [LARGE SCALE GENOMIC DNA]</scope>
    <source>
        <strain evidence="2">WM2013NL</strain>
        <tissue evidence="2">Head and thorax</tissue>
    </source>
</reference>
<dbReference type="InterPro" id="IPR001849">
    <property type="entry name" value="PH_domain"/>
</dbReference>